<dbReference type="SUPFAM" id="SSF52972">
    <property type="entry name" value="ITPase-like"/>
    <property type="match status" value="1"/>
</dbReference>
<proteinExistence type="inferred from homology"/>
<evidence type="ECO:0000256" key="1">
    <source>
        <dbReference type="ARBA" id="ARBA00001936"/>
    </source>
</evidence>
<feature type="binding site" evidence="11">
    <location>
        <begin position="8"/>
        <end position="13"/>
    </location>
    <ligand>
        <name>substrate</name>
    </ligand>
</feature>
<keyword evidence="5 11" id="KW-0460">Magnesium</keyword>
<dbReference type="GO" id="GO:0103023">
    <property type="term" value="F:ITPase activity"/>
    <property type="evidence" value="ECO:0007669"/>
    <property type="project" value="UniProtKB-EC"/>
</dbReference>
<comment type="catalytic activity">
    <reaction evidence="8 11">
        <text>ITP + H2O = IDP + phosphate + H(+)</text>
        <dbReference type="Rhea" id="RHEA:28330"/>
        <dbReference type="ChEBI" id="CHEBI:15377"/>
        <dbReference type="ChEBI" id="CHEBI:15378"/>
        <dbReference type="ChEBI" id="CHEBI:43474"/>
        <dbReference type="ChEBI" id="CHEBI:58280"/>
        <dbReference type="ChEBI" id="CHEBI:61402"/>
        <dbReference type="EC" id="3.6.1.73"/>
    </reaction>
</comment>
<dbReference type="GO" id="GO:0009117">
    <property type="term" value="P:nucleotide metabolic process"/>
    <property type="evidence" value="ECO:0007669"/>
    <property type="project" value="UniProtKB-KW"/>
</dbReference>
<name>A0A2X4UWE1_9GAMM</name>
<dbReference type="Proteomes" id="UP000249005">
    <property type="component" value="Chromosome 1"/>
</dbReference>
<comment type="cofactor">
    <cofactor evidence="1">
        <name>Mn(2+)</name>
        <dbReference type="ChEBI" id="CHEBI:29035"/>
    </cofactor>
</comment>
<gene>
    <name evidence="13" type="primary">yjjX</name>
    <name evidence="13" type="ORF">NCTC12151_02692</name>
</gene>
<dbReference type="OrthoDB" id="6334099at2"/>
<keyword evidence="14" id="KW-1185">Reference proteome</keyword>
<dbReference type="AlphaFoldDB" id="A0A2X4UWE1"/>
<dbReference type="KEGG" id="lri:NCTC12151_02692"/>
<dbReference type="GO" id="GO:0006772">
    <property type="term" value="P:thiamine metabolic process"/>
    <property type="evidence" value="ECO:0007669"/>
    <property type="project" value="TreeGrafter"/>
</dbReference>
<dbReference type="RefSeq" id="WP_111741096.1">
    <property type="nucleotide sequence ID" value="NZ_LR698987.1"/>
</dbReference>
<feature type="domain" description="Non-canonical purine NTP phosphatase/PRRC1" evidence="12">
    <location>
        <begin position="7"/>
        <end position="165"/>
    </location>
</feature>
<evidence type="ECO:0000313" key="13">
    <source>
        <dbReference type="EMBL" id="SQI42739.1"/>
    </source>
</evidence>
<evidence type="ECO:0000256" key="10">
    <source>
        <dbReference type="ARBA" id="ARBA00060855"/>
    </source>
</evidence>
<protein>
    <recommendedName>
        <fullName evidence="11">Inosine/xanthosine triphosphatase</fullName>
        <shortName evidence="11">ITPase/XTPase</shortName>
        <ecNumber evidence="11">3.6.1.73</ecNumber>
    </recommendedName>
    <alternativeName>
        <fullName evidence="11">Non-canonical purine NTP phosphatase</fullName>
    </alternativeName>
    <alternativeName>
        <fullName evidence="11">Non-standard purine NTP phosphatase</fullName>
    </alternativeName>
    <alternativeName>
        <fullName evidence="11">Nucleoside-triphosphate phosphatase</fullName>
        <shortName evidence="11">NTPase</shortName>
    </alternativeName>
</protein>
<keyword evidence="7 11" id="KW-0464">Manganese</keyword>
<dbReference type="Pfam" id="PF01931">
    <property type="entry name" value="NTPase_I-T"/>
    <property type="match status" value="1"/>
</dbReference>
<keyword evidence="6 11" id="KW-0546">Nucleotide metabolism</keyword>
<dbReference type="InterPro" id="IPR050299">
    <property type="entry name" value="YjjX_NTPase"/>
</dbReference>
<feature type="binding site" evidence="11">
    <location>
        <begin position="68"/>
        <end position="69"/>
    </location>
    <ligand>
        <name>substrate</name>
    </ligand>
</feature>
<evidence type="ECO:0000256" key="11">
    <source>
        <dbReference type="HAMAP-Rule" id="MF_00648"/>
    </source>
</evidence>
<dbReference type="PANTHER" id="PTHR34699:SF2">
    <property type="entry name" value="NON-CANONICAL PURINE NTP PHOSPHATASE_PRRC1 DOMAIN-CONTAINING PROTEIN"/>
    <property type="match status" value="1"/>
</dbReference>
<evidence type="ECO:0000256" key="5">
    <source>
        <dbReference type="ARBA" id="ARBA00022842"/>
    </source>
</evidence>
<comment type="similarity">
    <text evidence="10 11">Belongs to the YjjX NTPase family.</text>
</comment>
<evidence type="ECO:0000256" key="2">
    <source>
        <dbReference type="ARBA" id="ARBA00022723"/>
    </source>
</evidence>
<dbReference type="NCBIfam" id="TIGR00258">
    <property type="entry name" value="inosine/xanthosine triphosphatase"/>
    <property type="match status" value="1"/>
</dbReference>
<feature type="binding site" evidence="11">
    <location>
        <position position="68"/>
    </location>
    <ligand>
        <name>Mg(2+)</name>
        <dbReference type="ChEBI" id="CHEBI:18420"/>
    </ligand>
</feature>
<dbReference type="EC" id="3.6.1.73" evidence="11"/>
<dbReference type="FunFam" id="3.90.950.10:FF:000002">
    <property type="entry name" value="Inosine/xanthosine triphosphatase"/>
    <property type="match status" value="1"/>
</dbReference>
<evidence type="ECO:0000256" key="4">
    <source>
        <dbReference type="ARBA" id="ARBA00022801"/>
    </source>
</evidence>
<evidence type="ECO:0000256" key="9">
    <source>
        <dbReference type="ARBA" id="ARBA00048781"/>
    </source>
</evidence>
<dbReference type="GO" id="GO:0046872">
    <property type="term" value="F:metal ion binding"/>
    <property type="evidence" value="ECO:0007669"/>
    <property type="project" value="UniProtKB-KW"/>
</dbReference>
<evidence type="ECO:0000259" key="12">
    <source>
        <dbReference type="Pfam" id="PF01931"/>
    </source>
</evidence>
<dbReference type="InterPro" id="IPR002786">
    <property type="entry name" value="Non_canon_purine_NTPase"/>
</dbReference>
<dbReference type="PANTHER" id="PTHR34699">
    <property type="match status" value="1"/>
</dbReference>
<comment type="function">
    <text evidence="11">Phosphatase that hydrolyzes non-canonical purine nucleotides such as XTP and ITP to their respective diphosphate derivatives. Probably excludes non-canonical purines from DNA/RNA precursor pool, thus preventing their incorporation into DNA/RNA and avoiding chromosomal lesions.</text>
</comment>
<dbReference type="NCBIfam" id="NF003459">
    <property type="entry name" value="PRK05074.1"/>
    <property type="match status" value="1"/>
</dbReference>
<keyword evidence="3 11" id="KW-0547">Nucleotide-binding</keyword>
<comment type="cofactor">
    <cofactor evidence="11">
        <name>Mg(2+)</name>
        <dbReference type="ChEBI" id="CHEBI:18420"/>
    </cofactor>
    <cofactor evidence="11">
        <name>Mn(2+)</name>
        <dbReference type="ChEBI" id="CHEBI:29035"/>
    </cofactor>
    <text evidence="11">Binds 1 divalent metal cation per subunit; can use either Mg(2+) or Mn(2+).</text>
</comment>
<evidence type="ECO:0000256" key="8">
    <source>
        <dbReference type="ARBA" id="ARBA00048174"/>
    </source>
</evidence>
<comment type="subunit">
    <text evidence="11">Homodimer.</text>
</comment>
<feature type="binding site" evidence="11">
    <location>
        <position position="38"/>
    </location>
    <ligand>
        <name>Mg(2+)</name>
        <dbReference type="ChEBI" id="CHEBI:18420"/>
    </ligand>
</feature>
<dbReference type="InterPro" id="IPR029001">
    <property type="entry name" value="ITPase-like_fam"/>
</dbReference>
<evidence type="ECO:0000256" key="6">
    <source>
        <dbReference type="ARBA" id="ARBA00023080"/>
    </source>
</evidence>
<dbReference type="HAMAP" id="MF_00648">
    <property type="entry name" value="Non_canon_purine_NTPase_YjjX"/>
    <property type="match status" value="1"/>
</dbReference>
<accession>A0A2X4UWE1</accession>
<sequence>MYHVIAATTNPAKINAISQAFDDLFGPDSCRIESVEVDSGVPNQPIGDKETRTGARHRVMSARQVRPEADFWIGVEAGIDDDMTFAWIVIENKLCRGEARSASLKLPPIVLKGLQEGKELGDEMAQLSGIENIGKQGGAIGLFTGGKLSRTSVYHQALLLAFVPFHNEIYQTAIE</sequence>
<dbReference type="InterPro" id="IPR026533">
    <property type="entry name" value="NTPase/PRRC1"/>
</dbReference>
<dbReference type="Gene3D" id="3.90.950.10">
    <property type="match status" value="1"/>
</dbReference>
<organism evidence="13 14">
    <name type="scientific">Leminorella richardii</name>
    <dbReference type="NCBI Taxonomy" id="158841"/>
    <lineage>
        <taxon>Bacteria</taxon>
        <taxon>Pseudomonadati</taxon>
        <taxon>Pseudomonadota</taxon>
        <taxon>Gammaproteobacteria</taxon>
        <taxon>Enterobacterales</taxon>
        <taxon>Budviciaceae</taxon>
        <taxon>Leminorella</taxon>
    </lineage>
</organism>
<reference evidence="13 14" key="1">
    <citation type="submission" date="2018-06" db="EMBL/GenBank/DDBJ databases">
        <authorList>
            <consortium name="Pathogen Informatics"/>
            <person name="Doyle S."/>
        </authorList>
    </citation>
    <scope>NUCLEOTIDE SEQUENCE [LARGE SCALE GENOMIC DNA]</scope>
    <source>
        <strain evidence="13 14">NCTC12151</strain>
    </source>
</reference>
<evidence type="ECO:0000313" key="14">
    <source>
        <dbReference type="Proteomes" id="UP000249005"/>
    </source>
</evidence>
<keyword evidence="2 11" id="KW-0479">Metal-binding</keyword>
<evidence type="ECO:0000256" key="3">
    <source>
        <dbReference type="ARBA" id="ARBA00022741"/>
    </source>
</evidence>
<dbReference type="GO" id="GO:0000166">
    <property type="term" value="F:nucleotide binding"/>
    <property type="evidence" value="ECO:0007669"/>
    <property type="project" value="UniProtKB-KW"/>
</dbReference>
<dbReference type="EMBL" id="LS483470">
    <property type="protein sequence ID" value="SQI42739.1"/>
    <property type="molecule type" value="Genomic_DNA"/>
</dbReference>
<evidence type="ECO:0000256" key="7">
    <source>
        <dbReference type="ARBA" id="ARBA00023211"/>
    </source>
</evidence>
<keyword evidence="4 11" id="KW-0378">Hydrolase</keyword>
<comment type="catalytic activity">
    <reaction evidence="9 11">
        <text>XTP + H2O = XDP + phosphate + H(+)</text>
        <dbReference type="Rhea" id="RHEA:28406"/>
        <dbReference type="ChEBI" id="CHEBI:15377"/>
        <dbReference type="ChEBI" id="CHEBI:15378"/>
        <dbReference type="ChEBI" id="CHEBI:43474"/>
        <dbReference type="ChEBI" id="CHEBI:59884"/>
        <dbReference type="ChEBI" id="CHEBI:61314"/>
        <dbReference type="EC" id="3.6.1.73"/>
    </reaction>
</comment>